<dbReference type="Gene3D" id="3.20.20.370">
    <property type="entry name" value="Glycoside hydrolase/deacetylase"/>
    <property type="match status" value="1"/>
</dbReference>
<dbReference type="OrthoDB" id="9773478at2"/>
<comment type="catalytic activity">
    <reaction evidence="1">
        <text>5-oxo-L-proline + ATP + 2 H2O = L-glutamate + ADP + phosphate + H(+)</text>
        <dbReference type="Rhea" id="RHEA:10348"/>
        <dbReference type="ChEBI" id="CHEBI:15377"/>
        <dbReference type="ChEBI" id="CHEBI:15378"/>
        <dbReference type="ChEBI" id="CHEBI:29985"/>
        <dbReference type="ChEBI" id="CHEBI:30616"/>
        <dbReference type="ChEBI" id="CHEBI:43474"/>
        <dbReference type="ChEBI" id="CHEBI:58402"/>
        <dbReference type="ChEBI" id="CHEBI:456216"/>
        <dbReference type="EC" id="3.5.2.9"/>
    </reaction>
</comment>
<reference evidence="2 3" key="1">
    <citation type="journal article" date="2014" name="Genome Biol. Evol.">
        <title>Genome degeneration and adaptation in a nascent stage of symbiosis.</title>
        <authorList>
            <person name="Oakeson K.F."/>
            <person name="Gil R."/>
            <person name="Clayton A.L."/>
            <person name="Dunn D.M."/>
            <person name="von Niederhausern A.C."/>
            <person name="Hamil C."/>
            <person name="Aoyagi A."/>
            <person name="Duval B."/>
            <person name="Baca A."/>
            <person name="Silva F.J."/>
            <person name="Vallier A."/>
            <person name="Jackson D.G."/>
            <person name="Latorre A."/>
            <person name="Weiss R.B."/>
            <person name="Heddi A."/>
            <person name="Moya A."/>
            <person name="Dale C."/>
        </authorList>
    </citation>
    <scope>NUCLEOTIDE SEQUENCE [LARGE SCALE GENOMIC DNA]</scope>
    <source>
        <strain evidence="2 3">HS1</strain>
    </source>
</reference>
<name>W0HX68_9GAMM</name>
<dbReference type="GO" id="GO:0005524">
    <property type="term" value="F:ATP binding"/>
    <property type="evidence" value="ECO:0007669"/>
    <property type="project" value="UniProtKB-UniRule"/>
</dbReference>
<dbReference type="PANTHER" id="PTHR30292">
    <property type="entry name" value="UNCHARACTERIZED PROTEIN YBGL-RELATED"/>
    <property type="match status" value="1"/>
</dbReference>
<dbReference type="EMBL" id="CP006569">
    <property type="protein sequence ID" value="AHF76805.1"/>
    <property type="molecule type" value="Genomic_DNA"/>
</dbReference>
<dbReference type="NCBIfam" id="NF003814">
    <property type="entry name" value="PRK05406.1-3"/>
    <property type="match status" value="1"/>
</dbReference>
<dbReference type="EC" id="3.5.2.9" evidence="1"/>
<evidence type="ECO:0000313" key="3">
    <source>
        <dbReference type="Proteomes" id="UP000019028"/>
    </source>
</evidence>
<dbReference type="RefSeq" id="WP_025421938.1">
    <property type="nucleotide sequence ID" value="NZ_CP006569.1"/>
</dbReference>
<dbReference type="InterPro" id="IPR011330">
    <property type="entry name" value="Glyco_hydro/deAcase_b/a-brl"/>
</dbReference>
<dbReference type="PATRIC" id="fig|1239307.3.peg.1919"/>
<keyword evidence="3" id="KW-1185">Reference proteome</keyword>
<dbReference type="InterPro" id="IPR005501">
    <property type="entry name" value="LamB/YcsF/PxpA-like"/>
</dbReference>
<keyword evidence="1" id="KW-0067">ATP-binding</keyword>
<comment type="similarity">
    <text evidence="1">Belongs to the LamB/PxpA family.</text>
</comment>
<dbReference type="KEGG" id="sod:Sant_1752"/>
<dbReference type="CDD" id="cd10787">
    <property type="entry name" value="LamB_YcsF_like"/>
    <property type="match status" value="1"/>
</dbReference>
<keyword evidence="1" id="KW-0547">Nucleotide-binding</keyword>
<proteinExistence type="inferred from homology"/>
<dbReference type="PANTHER" id="PTHR30292:SF0">
    <property type="entry name" value="5-OXOPROLINASE SUBUNIT A"/>
    <property type="match status" value="1"/>
</dbReference>
<evidence type="ECO:0000256" key="1">
    <source>
        <dbReference type="HAMAP-Rule" id="MF_00691"/>
    </source>
</evidence>
<dbReference type="AlphaFoldDB" id="W0HX68"/>
<dbReference type="HAMAP" id="MF_00691">
    <property type="entry name" value="PxpA"/>
    <property type="match status" value="1"/>
</dbReference>
<dbReference type="HOGENOM" id="CLU_069535_0_0_6"/>
<gene>
    <name evidence="1" type="primary">pxpA</name>
    <name evidence="2" type="ORF">Sant_1752</name>
</gene>
<dbReference type="GO" id="GO:0005975">
    <property type="term" value="P:carbohydrate metabolic process"/>
    <property type="evidence" value="ECO:0007669"/>
    <property type="project" value="InterPro"/>
</dbReference>
<protein>
    <recommendedName>
        <fullName evidence="1">5-oxoprolinase subunit A</fullName>
        <shortName evidence="1">5-OPase subunit A</shortName>
        <ecNumber evidence="1">3.5.2.9</ecNumber>
    </recommendedName>
    <alternativeName>
        <fullName evidence="1">5-oxoprolinase (ATP-hydrolyzing) subunit A</fullName>
    </alternativeName>
</protein>
<dbReference type="GO" id="GO:0017168">
    <property type="term" value="F:5-oxoprolinase (ATP-hydrolyzing) activity"/>
    <property type="evidence" value="ECO:0007669"/>
    <property type="project" value="UniProtKB-UniRule"/>
</dbReference>
<accession>W0HX68</accession>
<dbReference type="Pfam" id="PF03746">
    <property type="entry name" value="LamB_YcsF"/>
    <property type="match status" value="1"/>
</dbReference>
<keyword evidence="1" id="KW-0378">Hydrolase</keyword>
<dbReference type="SUPFAM" id="SSF88713">
    <property type="entry name" value="Glycoside hydrolase/deacetylase"/>
    <property type="match status" value="1"/>
</dbReference>
<comment type="function">
    <text evidence="1">Catalyzes the cleavage of 5-oxoproline to form L-glutamate coupled to the hydrolysis of ATP to ADP and inorganic phosphate.</text>
</comment>
<dbReference type="Proteomes" id="UP000019028">
    <property type="component" value="Chromosome"/>
</dbReference>
<organism evidence="2 3">
    <name type="scientific">Sodalis praecaptivus</name>
    <dbReference type="NCBI Taxonomy" id="1239307"/>
    <lineage>
        <taxon>Bacteria</taxon>
        <taxon>Pseudomonadati</taxon>
        <taxon>Pseudomonadota</taxon>
        <taxon>Gammaproteobacteria</taxon>
        <taxon>Enterobacterales</taxon>
        <taxon>Bruguierivoracaceae</taxon>
        <taxon>Sodalis</taxon>
    </lineage>
</organism>
<dbReference type="NCBIfam" id="NF003816">
    <property type="entry name" value="PRK05406.1-5"/>
    <property type="match status" value="1"/>
</dbReference>
<evidence type="ECO:0000313" key="2">
    <source>
        <dbReference type="EMBL" id="AHF76805.1"/>
    </source>
</evidence>
<sequence length="259" mass="27336">MLIDLNSDMGESFGPWAMGDDGRMLEIVSSANIACGFHAGDPEVMHSTLSLAHAQGVGAGAHPGFYDLQGFGRRQILGDSPAQIERQIVYQIGALQGLAKSIGIPLRHVKTHGALGNLAAEDPALAQAVARAIYSVDRDLIMVVMPGMETEKAALKRGLPVVREIYADRAYADNGNLLSRKLDGAVLHDPQQAATRILRMLEQQAITTVSGRILPSRIDSICVHGDTPGAVAMAAALRARLEAQGFTIAPMQAVLAAGG</sequence>
<comment type="subunit">
    <text evidence="1">Forms a complex composed of PxpA, PxpB and PxpC.</text>
</comment>